<name>A0A972G3N7_9GAMM</name>
<reference evidence="1" key="1">
    <citation type="submission" date="2020-04" db="EMBL/GenBank/DDBJ databases">
        <title>Description of Shewanella salipaludis sp. nov., isolated from a salt marsh.</title>
        <authorList>
            <person name="Park S."/>
            <person name="Yoon J.-H."/>
        </authorList>
    </citation>
    <scope>NUCLEOTIDE SEQUENCE</scope>
    <source>
        <strain evidence="1">SHSM-M6</strain>
    </source>
</reference>
<dbReference type="InterPro" id="IPR029068">
    <property type="entry name" value="Glyas_Bleomycin-R_OHBP_Dase"/>
</dbReference>
<dbReference type="SUPFAM" id="SSF54593">
    <property type="entry name" value="Glyoxalase/Bleomycin resistance protein/Dihydroxybiphenyl dioxygenase"/>
    <property type="match status" value="1"/>
</dbReference>
<protein>
    <submittedName>
        <fullName evidence="1">VOC family protein</fullName>
    </submittedName>
</protein>
<accession>A0A972G3N7</accession>
<evidence type="ECO:0000313" key="2">
    <source>
        <dbReference type="Proteomes" id="UP000737113"/>
    </source>
</evidence>
<evidence type="ECO:0000313" key="1">
    <source>
        <dbReference type="EMBL" id="NMH66629.1"/>
    </source>
</evidence>
<dbReference type="Gene3D" id="3.30.720.120">
    <property type="match status" value="1"/>
</dbReference>
<comment type="caution">
    <text evidence="1">The sequence shown here is derived from an EMBL/GenBank/DDBJ whole genome shotgun (WGS) entry which is preliminary data.</text>
</comment>
<sequence>MYIPPGYSCISPYMLVEGAEGLVAFLTQAFDAVETGRSLRADGKIANAEMRIGDCIFMLSEATEICAPMPASYYLYVENADASMAKALAAGATQILGVADRPYGDRQGGVRDCCGNLWWISQHLQPGAY</sequence>
<organism evidence="1 2">
    <name type="scientific">Shewanella salipaludis</name>
    <dbReference type="NCBI Taxonomy" id="2723052"/>
    <lineage>
        <taxon>Bacteria</taxon>
        <taxon>Pseudomonadati</taxon>
        <taxon>Pseudomonadota</taxon>
        <taxon>Gammaproteobacteria</taxon>
        <taxon>Alteromonadales</taxon>
        <taxon>Shewanellaceae</taxon>
        <taxon>Shewanella</taxon>
    </lineage>
</organism>
<dbReference type="PANTHER" id="PTHR34109">
    <property type="entry name" value="BNAUNNG04460D PROTEIN-RELATED"/>
    <property type="match status" value="1"/>
</dbReference>
<dbReference type="PANTHER" id="PTHR34109:SF1">
    <property type="entry name" value="VOC DOMAIN-CONTAINING PROTEIN"/>
    <property type="match status" value="1"/>
</dbReference>
<dbReference type="Proteomes" id="UP000737113">
    <property type="component" value="Unassembled WGS sequence"/>
</dbReference>
<dbReference type="EMBL" id="JAAXYH010000014">
    <property type="protein sequence ID" value="NMH66629.1"/>
    <property type="molecule type" value="Genomic_DNA"/>
</dbReference>
<dbReference type="CDD" id="cd07246">
    <property type="entry name" value="VOC_like"/>
    <property type="match status" value="1"/>
</dbReference>
<dbReference type="RefSeq" id="WP_169565352.1">
    <property type="nucleotide sequence ID" value="NZ_JAAXYH010000014.1"/>
</dbReference>
<dbReference type="AlphaFoldDB" id="A0A972G3N7"/>
<dbReference type="Gene3D" id="3.30.720.110">
    <property type="match status" value="1"/>
</dbReference>
<keyword evidence="2" id="KW-1185">Reference proteome</keyword>
<gene>
    <name evidence="1" type="ORF">HC757_15850</name>
</gene>
<proteinExistence type="predicted"/>